<name>A0AA36AK24_OCTVU</name>
<evidence type="ECO:0000313" key="2">
    <source>
        <dbReference type="EMBL" id="CAI9716087.1"/>
    </source>
</evidence>
<keyword evidence="3" id="KW-1185">Reference proteome</keyword>
<evidence type="ECO:0008006" key="4">
    <source>
        <dbReference type="Google" id="ProtNLM"/>
    </source>
</evidence>
<proteinExistence type="predicted"/>
<organism evidence="2 3">
    <name type="scientific">Octopus vulgaris</name>
    <name type="common">Common octopus</name>
    <dbReference type="NCBI Taxonomy" id="6645"/>
    <lineage>
        <taxon>Eukaryota</taxon>
        <taxon>Metazoa</taxon>
        <taxon>Spiralia</taxon>
        <taxon>Lophotrochozoa</taxon>
        <taxon>Mollusca</taxon>
        <taxon>Cephalopoda</taxon>
        <taxon>Coleoidea</taxon>
        <taxon>Octopodiformes</taxon>
        <taxon>Octopoda</taxon>
        <taxon>Incirrata</taxon>
        <taxon>Octopodidae</taxon>
        <taxon>Octopus</taxon>
    </lineage>
</organism>
<evidence type="ECO:0000256" key="1">
    <source>
        <dbReference type="SAM" id="MobiDB-lite"/>
    </source>
</evidence>
<evidence type="ECO:0000313" key="3">
    <source>
        <dbReference type="Proteomes" id="UP001162480"/>
    </source>
</evidence>
<sequence>MKVLLSDNESACDDDDSEEASEEQNNVQEEETANIEFDDLSESDSDDVPLASFASNKNPKWANVNVAQPTIIFTKSSSVAKDIQEMQAPTSYAIFSNLFTDNIIEHIAFHTNLYAVQSERDSRNLDRLYKARSYLEMIINNLKECYCASDVGAVDESMFRKSNTIESGGGSGDGGGGGGGGAAFSLVTGVAITVAEVACCNCSCPIVVAAGGGADIVVLAVVDAVFCVEGGGSKP</sequence>
<dbReference type="AlphaFoldDB" id="A0AA36AK24"/>
<dbReference type="EMBL" id="OX597814">
    <property type="protein sequence ID" value="CAI9716087.1"/>
    <property type="molecule type" value="Genomic_DNA"/>
</dbReference>
<reference evidence="2" key="1">
    <citation type="submission" date="2023-08" db="EMBL/GenBank/DDBJ databases">
        <authorList>
            <person name="Alioto T."/>
            <person name="Alioto T."/>
            <person name="Gomez Garrido J."/>
        </authorList>
    </citation>
    <scope>NUCLEOTIDE SEQUENCE</scope>
</reference>
<accession>A0AA36AK24</accession>
<feature type="region of interest" description="Disordered" evidence="1">
    <location>
        <begin position="1"/>
        <end position="46"/>
    </location>
</feature>
<protein>
    <recommendedName>
        <fullName evidence="4">PiggyBac transposable element-derived protein domain-containing protein</fullName>
    </recommendedName>
</protein>
<gene>
    <name evidence="2" type="ORF">OCTVUL_1B024533</name>
</gene>
<feature type="compositionally biased region" description="Acidic residues" evidence="1">
    <location>
        <begin position="10"/>
        <end position="46"/>
    </location>
</feature>
<dbReference type="Proteomes" id="UP001162480">
    <property type="component" value="Chromosome 1"/>
</dbReference>